<organism evidence="2 3">
    <name type="scientific">Cardiocondyla obscurior</name>
    <dbReference type="NCBI Taxonomy" id="286306"/>
    <lineage>
        <taxon>Eukaryota</taxon>
        <taxon>Metazoa</taxon>
        <taxon>Ecdysozoa</taxon>
        <taxon>Arthropoda</taxon>
        <taxon>Hexapoda</taxon>
        <taxon>Insecta</taxon>
        <taxon>Pterygota</taxon>
        <taxon>Neoptera</taxon>
        <taxon>Endopterygota</taxon>
        <taxon>Hymenoptera</taxon>
        <taxon>Apocrita</taxon>
        <taxon>Aculeata</taxon>
        <taxon>Formicoidea</taxon>
        <taxon>Formicidae</taxon>
        <taxon>Myrmicinae</taxon>
        <taxon>Cardiocondyla</taxon>
    </lineage>
</organism>
<gene>
    <name evidence="2" type="ORF">PUN28_010782</name>
</gene>
<dbReference type="Proteomes" id="UP001430953">
    <property type="component" value="Unassembled WGS sequence"/>
</dbReference>
<evidence type="ECO:0000313" key="2">
    <source>
        <dbReference type="EMBL" id="KAL0115494.1"/>
    </source>
</evidence>
<feature type="compositionally biased region" description="Basic and acidic residues" evidence="1">
    <location>
        <begin position="72"/>
        <end position="83"/>
    </location>
</feature>
<reference evidence="2 3" key="1">
    <citation type="submission" date="2023-03" db="EMBL/GenBank/DDBJ databases">
        <title>High recombination rates correlate with genetic variation in Cardiocondyla obscurior ants.</title>
        <authorList>
            <person name="Errbii M."/>
        </authorList>
    </citation>
    <scope>NUCLEOTIDE SEQUENCE [LARGE SCALE GENOMIC DNA]</scope>
    <source>
        <strain evidence="2">Alpha-2009</strain>
        <tissue evidence="2">Whole body</tissue>
    </source>
</reference>
<feature type="region of interest" description="Disordered" evidence="1">
    <location>
        <begin position="54"/>
        <end position="83"/>
    </location>
</feature>
<keyword evidence="3" id="KW-1185">Reference proteome</keyword>
<accession>A0AAW2FHQ6</accession>
<dbReference type="EMBL" id="JADYXP020000010">
    <property type="protein sequence ID" value="KAL0115494.1"/>
    <property type="molecule type" value="Genomic_DNA"/>
</dbReference>
<evidence type="ECO:0000256" key="1">
    <source>
        <dbReference type="SAM" id="MobiDB-lite"/>
    </source>
</evidence>
<protein>
    <submittedName>
        <fullName evidence="2">Uncharacterized protein</fullName>
    </submittedName>
</protein>
<sequence length="97" mass="11828">MRYYDIDEGADLAIMRVITCCRANQQSMERPIGRSRGRFNRDQWMIGVPMPYRYESSRSESDKPFLTLASKRKSEREKKERREQEEKAIRRLRFMFR</sequence>
<evidence type="ECO:0000313" key="3">
    <source>
        <dbReference type="Proteomes" id="UP001430953"/>
    </source>
</evidence>
<name>A0AAW2FHQ6_9HYME</name>
<comment type="caution">
    <text evidence="2">The sequence shown here is derived from an EMBL/GenBank/DDBJ whole genome shotgun (WGS) entry which is preliminary data.</text>
</comment>
<dbReference type="AlphaFoldDB" id="A0AAW2FHQ6"/>
<proteinExistence type="predicted"/>